<feature type="transmembrane region" description="Helical" evidence="8">
    <location>
        <begin position="113"/>
        <end position="133"/>
    </location>
</feature>
<dbReference type="PANTHER" id="PTHR33908:SF11">
    <property type="entry name" value="MEMBRANE PROTEIN"/>
    <property type="match status" value="1"/>
</dbReference>
<evidence type="ECO:0000313" key="9">
    <source>
        <dbReference type="EMBL" id="OBI89847.1"/>
    </source>
</evidence>
<organism evidence="9 10">
    <name type="scientific">Mycobacterium asiaticum</name>
    <dbReference type="NCBI Taxonomy" id="1790"/>
    <lineage>
        <taxon>Bacteria</taxon>
        <taxon>Bacillati</taxon>
        <taxon>Actinomycetota</taxon>
        <taxon>Actinomycetes</taxon>
        <taxon>Mycobacteriales</taxon>
        <taxon>Mycobacteriaceae</taxon>
        <taxon>Mycobacterium</taxon>
    </lineage>
</organism>
<dbReference type="STRING" id="1790.A5645_08585"/>
<dbReference type="Proteomes" id="UP000093795">
    <property type="component" value="Unassembled WGS sequence"/>
</dbReference>
<keyword evidence="6 8" id="KW-1133">Transmembrane helix</keyword>
<feature type="transmembrane region" description="Helical" evidence="8">
    <location>
        <begin position="352"/>
        <end position="372"/>
    </location>
</feature>
<sequence length="481" mass="53027">MAWLTGSILVGTLIRIPQLSHRLNEMHQFRQTQTTYVALQFARHGINLLHTPLPVFGPNADVPMEFPLAQAMAALLIRVGIGPDSAMRIVGLVGFQVSAILLALLIHRWHGKLTTIVVVVLFELSPFGLAWGAAALVDFPSVAFSLGMVVGLDFWFCNRSSLGLILGSISAWFAFLVKTTTPPAWCVLVLVSAVSAYATNRSWRRVVVGLAAGPLPGMALGLAWARHADAIKEQNPLARYFTSGQLEDWNFGLLDQRLNPITYAPALIRIGLEIAGPLFLGLVFAVFGIKWAPTRFERFRRAGWLATTMFAPLVLLNLYFTHSYYLIAVYPALVAAVGIGIVAVARRVRSDTAVFAAAATGLVVIGSAVPLYNPMQWAMAPPPDVNAQRVKAVTRPDDRIVMLGCDWDPTILYYADRQGLMLPDWLLPYPKRVDEIWSRVDVNNYRYLFTCNLRLDLAKYLPVGHSVIPGPTPGLWTITTR</sequence>
<feature type="transmembrane region" description="Helical" evidence="8">
    <location>
        <begin position="206"/>
        <end position="225"/>
    </location>
</feature>
<evidence type="ECO:0000256" key="7">
    <source>
        <dbReference type="ARBA" id="ARBA00023136"/>
    </source>
</evidence>
<gene>
    <name evidence="9" type="ORF">A9X01_13505</name>
</gene>
<dbReference type="InterPro" id="IPR050297">
    <property type="entry name" value="LipidA_mod_glycosyltrf_83"/>
</dbReference>
<evidence type="ECO:0000313" key="10">
    <source>
        <dbReference type="Proteomes" id="UP000093795"/>
    </source>
</evidence>
<keyword evidence="2" id="KW-1003">Cell membrane</keyword>
<keyword evidence="7 8" id="KW-0472">Membrane</keyword>
<name>A0A1A3CU07_MYCAS</name>
<keyword evidence="3" id="KW-0328">Glycosyltransferase</keyword>
<dbReference type="AlphaFoldDB" id="A0A1A3CU07"/>
<accession>A0A1A3CU07</accession>
<dbReference type="GO" id="GO:0009103">
    <property type="term" value="P:lipopolysaccharide biosynthetic process"/>
    <property type="evidence" value="ECO:0007669"/>
    <property type="project" value="UniProtKB-ARBA"/>
</dbReference>
<dbReference type="EMBL" id="LZKQ01000051">
    <property type="protein sequence ID" value="OBI89847.1"/>
    <property type="molecule type" value="Genomic_DNA"/>
</dbReference>
<feature type="transmembrane region" description="Helical" evidence="8">
    <location>
        <begin position="86"/>
        <end position="106"/>
    </location>
</feature>
<keyword evidence="5 8" id="KW-0812">Transmembrane</keyword>
<comment type="caution">
    <text evidence="9">The sequence shown here is derived from an EMBL/GenBank/DDBJ whole genome shotgun (WGS) entry which is preliminary data.</text>
</comment>
<evidence type="ECO:0000256" key="4">
    <source>
        <dbReference type="ARBA" id="ARBA00022679"/>
    </source>
</evidence>
<protein>
    <recommendedName>
        <fullName evidence="11">Glycosyltransferase RgtA/B/C/D-like domain-containing protein</fullName>
    </recommendedName>
</protein>
<dbReference type="PANTHER" id="PTHR33908">
    <property type="entry name" value="MANNOSYLTRANSFERASE YKCB-RELATED"/>
    <property type="match status" value="1"/>
</dbReference>
<dbReference type="GO" id="GO:0016763">
    <property type="term" value="F:pentosyltransferase activity"/>
    <property type="evidence" value="ECO:0007669"/>
    <property type="project" value="TreeGrafter"/>
</dbReference>
<reference evidence="9 10" key="1">
    <citation type="submission" date="2016-06" db="EMBL/GenBank/DDBJ databases">
        <authorList>
            <person name="Kjaerup R.B."/>
            <person name="Dalgaard T.S."/>
            <person name="Juul-Madsen H.R."/>
        </authorList>
    </citation>
    <scope>NUCLEOTIDE SEQUENCE [LARGE SCALE GENOMIC DNA]</scope>
    <source>
        <strain evidence="9 10">1081914.2</strain>
    </source>
</reference>
<feature type="transmembrane region" description="Helical" evidence="8">
    <location>
        <begin position="326"/>
        <end position="345"/>
    </location>
</feature>
<feature type="transmembrane region" description="Helical" evidence="8">
    <location>
        <begin position="301"/>
        <end position="320"/>
    </location>
</feature>
<evidence type="ECO:0008006" key="11">
    <source>
        <dbReference type="Google" id="ProtNLM"/>
    </source>
</evidence>
<keyword evidence="4" id="KW-0808">Transferase</keyword>
<proteinExistence type="predicted"/>
<feature type="transmembrane region" description="Helical" evidence="8">
    <location>
        <begin position="266"/>
        <end position="289"/>
    </location>
</feature>
<dbReference type="GO" id="GO:0005886">
    <property type="term" value="C:plasma membrane"/>
    <property type="evidence" value="ECO:0007669"/>
    <property type="project" value="UniProtKB-SubCell"/>
</dbReference>
<comment type="subcellular location">
    <subcellularLocation>
        <location evidence="1">Cell membrane</location>
        <topology evidence="1">Multi-pass membrane protein</topology>
    </subcellularLocation>
</comment>
<evidence type="ECO:0000256" key="3">
    <source>
        <dbReference type="ARBA" id="ARBA00022676"/>
    </source>
</evidence>
<evidence type="ECO:0000256" key="2">
    <source>
        <dbReference type="ARBA" id="ARBA00022475"/>
    </source>
</evidence>
<evidence type="ECO:0000256" key="8">
    <source>
        <dbReference type="SAM" id="Phobius"/>
    </source>
</evidence>
<evidence type="ECO:0000256" key="6">
    <source>
        <dbReference type="ARBA" id="ARBA00022989"/>
    </source>
</evidence>
<evidence type="ECO:0000256" key="5">
    <source>
        <dbReference type="ARBA" id="ARBA00022692"/>
    </source>
</evidence>
<feature type="transmembrane region" description="Helical" evidence="8">
    <location>
        <begin position="161"/>
        <end position="176"/>
    </location>
</feature>
<evidence type="ECO:0000256" key="1">
    <source>
        <dbReference type="ARBA" id="ARBA00004651"/>
    </source>
</evidence>